<proteinExistence type="predicted"/>
<dbReference type="SUPFAM" id="SSF56112">
    <property type="entry name" value="Protein kinase-like (PK-like)"/>
    <property type="match status" value="1"/>
</dbReference>
<comment type="caution">
    <text evidence="1">The sequence shown here is derived from an EMBL/GenBank/DDBJ whole genome shotgun (WGS) entry which is preliminary data.</text>
</comment>
<dbReference type="InterPro" id="IPR059179">
    <property type="entry name" value="MLKL-like_MCAfunc"/>
</dbReference>
<dbReference type="Proteomes" id="UP000886523">
    <property type="component" value="Unassembled WGS sequence"/>
</dbReference>
<gene>
    <name evidence="1" type="ORF">BS47DRAFT_1056247</name>
</gene>
<reference evidence="1" key="1">
    <citation type="journal article" date="2020" name="Nat. Commun.">
        <title>Large-scale genome sequencing of mycorrhizal fungi provides insights into the early evolution of symbiotic traits.</title>
        <authorList>
            <person name="Miyauchi S."/>
            <person name="Kiss E."/>
            <person name="Kuo A."/>
            <person name="Drula E."/>
            <person name="Kohler A."/>
            <person name="Sanchez-Garcia M."/>
            <person name="Morin E."/>
            <person name="Andreopoulos B."/>
            <person name="Barry K.W."/>
            <person name="Bonito G."/>
            <person name="Buee M."/>
            <person name="Carver A."/>
            <person name="Chen C."/>
            <person name="Cichocki N."/>
            <person name="Clum A."/>
            <person name="Culley D."/>
            <person name="Crous P.W."/>
            <person name="Fauchery L."/>
            <person name="Girlanda M."/>
            <person name="Hayes R.D."/>
            <person name="Keri Z."/>
            <person name="LaButti K."/>
            <person name="Lipzen A."/>
            <person name="Lombard V."/>
            <person name="Magnuson J."/>
            <person name="Maillard F."/>
            <person name="Murat C."/>
            <person name="Nolan M."/>
            <person name="Ohm R.A."/>
            <person name="Pangilinan J."/>
            <person name="Pereira M.F."/>
            <person name="Perotto S."/>
            <person name="Peter M."/>
            <person name="Pfister S."/>
            <person name="Riley R."/>
            <person name="Sitrit Y."/>
            <person name="Stielow J.B."/>
            <person name="Szollosi G."/>
            <person name="Zifcakova L."/>
            <person name="Stursova M."/>
            <person name="Spatafora J.W."/>
            <person name="Tedersoo L."/>
            <person name="Vaario L.M."/>
            <person name="Yamada A."/>
            <person name="Yan M."/>
            <person name="Wang P."/>
            <person name="Xu J."/>
            <person name="Bruns T."/>
            <person name="Baldrian P."/>
            <person name="Vilgalys R."/>
            <person name="Dunand C."/>
            <person name="Henrissat B."/>
            <person name="Grigoriev I.V."/>
            <person name="Hibbett D."/>
            <person name="Nagy L.G."/>
            <person name="Martin F.M."/>
        </authorList>
    </citation>
    <scope>NUCLEOTIDE SEQUENCE</scope>
    <source>
        <strain evidence="1">UP504</strain>
    </source>
</reference>
<dbReference type="EMBL" id="MU128986">
    <property type="protein sequence ID" value="KAF9512430.1"/>
    <property type="molecule type" value="Genomic_DNA"/>
</dbReference>
<keyword evidence="2" id="KW-1185">Reference proteome</keyword>
<dbReference type="OrthoDB" id="3268478at2759"/>
<protein>
    <submittedName>
        <fullName evidence="1">Uncharacterized protein</fullName>
    </submittedName>
</protein>
<evidence type="ECO:0000313" key="1">
    <source>
        <dbReference type="EMBL" id="KAF9512430.1"/>
    </source>
</evidence>
<dbReference type="Gene3D" id="1.20.930.20">
    <property type="entry name" value="Adaptor protein Cbl, N-terminal domain"/>
    <property type="match status" value="1"/>
</dbReference>
<dbReference type="CDD" id="cd21037">
    <property type="entry name" value="MLKL_NTD"/>
    <property type="match status" value="1"/>
</dbReference>
<evidence type="ECO:0000313" key="2">
    <source>
        <dbReference type="Proteomes" id="UP000886523"/>
    </source>
</evidence>
<dbReference type="GO" id="GO:0007166">
    <property type="term" value="P:cell surface receptor signaling pathway"/>
    <property type="evidence" value="ECO:0007669"/>
    <property type="project" value="InterPro"/>
</dbReference>
<dbReference type="AlphaFoldDB" id="A0A9P6AW12"/>
<organism evidence="1 2">
    <name type="scientific">Hydnum rufescens UP504</name>
    <dbReference type="NCBI Taxonomy" id="1448309"/>
    <lineage>
        <taxon>Eukaryota</taxon>
        <taxon>Fungi</taxon>
        <taxon>Dikarya</taxon>
        <taxon>Basidiomycota</taxon>
        <taxon>Agaricomycotina</taxon>
        <taxon>Agaricomycetes</taxon>
        <taxon>Cantharellales</taxon>
        <taxon>Hydnaceae</taxon>
        <taxon>Hydnum</taxon>
    </lineage>
</organism>
<dbReference type="InterPro" id="IPR011009">
    <property type="entry name" value="Kinase-like_dom_sf"/>
</dbReference>
<name>A0A9P6AW12_9AGAM</name>
<accession>A0A9P6AW12</accession>
<sequence length="512" mass="57624">MDPSTLESSHFPSDSLAGGVAILRFTANTNMIPGPLGGVMSVLSAILDIVEKDRLNQMLHRELVERVMSILALLHDYLKRSETTEFPSHMAHHLEAFYLHLKGIEEYLLRLAKMNGIQRILHQSSIKFRIDQLARRLEDLRRTWIMMIGMETHRVLSGIKEVISQQSPHSSVRNRSGLLVVHEDEMYIQKRLNTRHRGWFSDAAVASVNGVDRLVKTYNMPSTNQDFLAEVRRLRQFRHPNLPQIFGVSDDHCPAAFIVFHQAVQSRDISTLINVFWRTENKFVITMMTLRLILDLKLVASYLLDSGLVDVQELGSILLPQNLWLDTNGTLLLGDVTTRSPRDPSKNPSKGQDVAGSVSNFIYDLTPEIIGISLRPLNPYGLPGLESPNERLSRALVLRHLATDPSELSQALDLPPRLGDIASSVNGSSYDGNALEAHIASVTERSHTGQFDCDGQWMPGDVLCLSEKGDALKRNDCHGRRYMVYLKILLMRTTMIYRTVGQDIGSCMLVQT</sequence>
<dbReference type="InterPro" id="IPR036537">
    <property type="entry name" value="Adaptor_Cbl_N_dom_sf"/>
</dbReference>
<dbReference type="Gene3D" id="3.30.200.20">
    <property type="entry name" value="Phosphorylase Kinase, domain 1"/>
    <property type="match status" value="1"/>
</dbReference>